<dbReference type="SMART" id="SM00248">
    <property type="entry name" value="ANK"/>
    <property type="match status" value="2"/>
</dbReference>
<dbReference type="PROSITE" id="PS50297">
    <property type="entry name" value="ANK_REP_REGION"/>
    <property type="match status" value="1"/>
</dbReference>
<dbReference type="PANTHER" id="PTHR24192">
    <property type="entry name" value="ANKYRIN REPEAT DOMAIN 40"/>
    <property type="match status" value="1"/>
</dbReference>
<proteinExistence type="predicted"/>
<name>A0AAD9S0I1_9HYME</name>
<keyword evidence="3" id="KW-1185">Reference proteome</keyword>
<dbReference type="PANTHER" id="PTHR24192:SF3">
    <property type="entry name" value="ANKYRIN REPEAT DOMAIN 40"/>
    <property type="match status" value="1"/>
</dbReference>
<dbReference type="AlphaFoldDB" id="A0AAD9S0I1"/>
<feature type="repeat" description="ANK" evidence="1">
    <location>
        <begin position="56"/>
        <end position="88"/>
    </location>
</feature>
<dbReference type="PROSITE" id="PS50088">
    <property type="entry name" value="ANK_REPEAT"/>
    <property type="match status" value="1"/>
</dbReference>
<dbReference type="EMBL" id="JAIFRP010000002">
    <property type="protein sequence ID" value="KAK2588923.1"/>
    <property type="molecule type" value="Genomic_DNA"/>
</dbReference>
<accession>A0AAD9S0I1</accession>
<sequence length="274" mass="31165">MYSNLLNVLPVSPTHIRNMEYKHILEGRLREAVCIGDTDVVQELINLGVDVNARVDGWTPLQLACKKEFLDVVALLLKHGADKRMRTQNGDTAAHLCSNQQILKLLNSDIQQNTNGPMMHQFMPKYMKNELCPTNVDAVNHSGVINTHYESKNNNHLQDELVVKLRIANAPDPDFVEVELPMNDLTYQTLVHTCCDEFGLCAHQILKLRKLPNTKLRKDKDVKRLQHFQEIEIITDPANVYKHVQYSNGVTNNVLSVPANGYQSISKKDQTILY</sequence>
<reference evidence="2" key="1">
    <citation type="submission" date="2021-08" db="EMBL/GenBank/DDBJ databases">
        <authorList>
            <person name="Misof B."/>
            <person name="Oliver O."/>
            <person name="Podsiadlowski L."/>
            <person name="Donath A."/>
            <person name="Peters R."/>
            <person name="Mayer C."/>
            <person name="Rust J."/>
            <person name="Gunkel S."/>
            <person name="Lesny P."/>
            <person name="Martin S."/>
            <person name="Oeyen J.P."/>
            <person name="Petersen M."/>
            <person name="Panagiotis P."/>
            <person name="Wilbrandt J."/>
            <person name="Tanja T."/>
        </authorList>
    </citation>
    <scope>NUCLEOTIDE SEQUENCE</scope>
    <source>
        <strain evidence="2">GBR_01_08_01A</strain>
        <tissue evidence="2">Thorax + abdomen</tissue>
    </source>
</reference>
<keyword evidence="1" id="KW-0040">ANK repeat</keyword>
<dbReference type="InterPro" id="IPR002110">
    <property type="entry name" value="Ankyrin_rpt"/>
</dbReference>
<dbReference type="SUPFAM" id="SSF48403">
    <property type="entry name" value="Ankyrin repeat"/>
    <property type="match status" value="1"/>
</dbReference>
<reference evidence="2" key="2">
    <citation type="journal article" date="2023" name="Commun. Biol.">
        <title>Intrasexual cuticular hydrocarbon dimorphism in a wasp sheds light on hydrocarbon biosynthesis genes in Hymenoptera.</title>
        <authorList>
            <person name="Moris V.C."/>
            <person name="Podsiadlowski L."/>
            <person name="Martin S."/>
            <person name="Oeyen J.P."/>
            <person name="Donath A."/>
            <person name="Petersen M."/>
            <person name="Wilbrandt J."/>
            <person name="Misof B."/>
            <person name="Liedtke D."/>
            <person name="Thamm M."/>
            <person name="Scheiner R."/>
            <person name="Schmitt T."/>
            <person name="Niehuis O."/>
        </authorList>
    </citation>
    <scope>NUCLEOTIDE SEQUENCE</scope>
    <source>
        <strain evidence="2">GBR_01_08_01A</strain>
    </source>
</reference>
<gene>
    <name evidence="2" type="ORF">KPH14_001779</name>
</gene>
<evidence type="ECO:0008006" key="4">
    <source>
        <dbReference type="Google" id="ProtNLM"/>
    </source>
</evidence>
<dbReference type="Gene3D" id="1.25.40.20">
    <property type="entry name" value="Ankyrin repeat-containing domain"/>
    <property type="match status" value="1"/>
</dbReference>
<evidence type="ECO:0000256" key="1">
    <source>
        <dbReference type="PROSITE-ProRule" id="PRU00023"/>
    </source>
</evidence>
<evidence type="ECO:0000313" key="3">
    <source>
        <dbReference type="Proteomes" id="UP001258017"/>
    </source>
</evidence>
<dbReference type="Proteomes" id="UP001258017">
    <property type="component" value="Unassembled WGS sequence"/>
</dbReference>
<organism evidence="2 3">
    <name type="scientific">Odynerus spinipes</name>
    <dbReference type="NCBI Taxonomy" id="1348599"/>
    <lineage>
        <taxon>Eukaryota</taxon>
        <taxon>Metazoa</taxon>
        <taxon>Ecdysozoa</taxon>
        <taxon>Arthropoda</taxon>
        <taxon>Hexapoda</taxon>
        <taxon>Insecta</taxon>
        <taxon>Pterygota</taxon>
        <taxon>Neoptera</taxon>
        <taxon>Endopterygota</taxon>
        <taxon>Hymenoptera</taxon>
        <taxon>Apocrita</taxon>
        <taxon>Aculeata</taxon>
        <taxon>Vespoidea</taxon>
        <taxon>Vespidae</taxon>
        <taxon>Eumeninae</taxon>
        <taxon>Odynerus</taxon>
    </lineage>
</organism>
<dbReference type="InterPro" id="IPR039195">
    <property type="entry name" value="ANKRD40"/>
</dbReference>
<dbReference type="Pfam" id="PF12796">
    <property type="entry name" value="Ank_2"/>
    <property type="match status" value="1"/>
</dbReference>
<comment type="caution">
    <text evidence="2">The sequence shown here is derived from an EMBL/GenBank/DDBJ whole genome shotgun (WGS) entry which is preliminary data.</text>
</comment>
<dbReference type="InterPro" id="IPR036770">
    <property type="entry name" value="Ankyrin_rpt-contain_sf"/>
</dbReference>
<protein>
    <recommendedName>
        <fullName evidence="4">Ankyrin repeat domain-containing protein 40</fullName>
    </recommendedName>
</protein>
<evidence type="ECO:0000313" key="2">
    <source>
        <dbReference type="EMBL" id="KAK2588923.1"/>
    </source>
</evidence>